<dbReference type="HOGENOM" id="CLU_1826432_0_0_1"/>
<keyword evidence="2" id="KW-1185">Reference proteome</keyword>
<evidence type="ECO:0000313" key="2">
    <source>
        <dbReference type="Proteomes" id="UP000053989"/>
    </source>
</evidence>
<evidence type="ECO:0000313" key="1">
    <source>
        <dbReference type="EMBL" id="KIM56905.1"/>
    </source>
</evidence>
<dbReference type="InParanoid" id="A0A0C3D830"/>
<evidence type="ECO:0008006" key="3">
    <source>
        <dbReference type="Google" id="ProtNLM"/>
    </source>
</evidence>
<dbReference type="AlphaFoldDB" id="A0A0C3D830"/>
<dbReference type="EMBL" id="KN822108">
    <property type="protein sequence ID" value="KIM56905.1"/>
    <property type="molecule type" value="Genomic_DNA"/>
</dbReference>
<accession>A0A0C3D830</accession>
<organism evidence="1 2">
    <name type="scientific">Scleroderma citrinum Foug A</name>
    <dbReference type="NCBI Taxonomy" id="1036808"/>
    <lineage>
        <taxon>Eukaryota</taxon>
        <taxon>Fungi</taxon>
        <taxon>Dikarya</taxon>
        <taxon>Basidiomycota</taxon>
        <taxon>Agaricomycotina</taxon>
        <taxon>Agaricomycetes</taxon>
        <taxon>Agaricomycetidae</taxon>
        <taxon>Boletales</taxon>
        <taxon>Sclerodermatineae</taxon>
        <taxon>Sclerodermataceae</taxon>
        <taxon>Scleroderma</taxon>
    </lineage>
</organism>
<proteinExistence type="predicted"/>
<reference evidence="1 2" key="1">
    <citation type="submission" date="2014-04" db="EMBL/GenBank/DDBJ databases">
        <authorList>
            <consortium name="DOE Joint Genome Institute"/>
            <person name="Kuo A."/>
            <person name="Kohler A."/>
            <person name="Nagy L.G."/>
            <person name="Floudas D."/>
            <person name="Copeland A."/>
            <person name="Barry K.W."/>
            <person name="Cichocki N."/>
            <person name="Veneault-Fourrey C."/>
            <person name="LaButti K."/>
            <person name="Lindquist E.A."/>
            <person name="Lipzen A."/>
            <person name="Lundell T."/>
            <person name="Morin E."/>
            <person name="Murat C."/>
            <person name="Sun H."/>
            <person name="Tunlid A."/>
            <person name="Henrissat B."/>
            <person name="Grigoriev I.V."/>
            <person name="Hibbett D.S."/>
            <person name="Martin F."/>
            <person name="Nordberg H.P."/>
            <person name="Cantor M.N."/>
            <person name="Hua S.X."/>
        </authorList>
    </citation>
    <scope>NUCLEOTIDE SEQUENCE [LARGE SCALE GENOMIC DNA]</scope>
    <source>
        <strain evidence="1 2">Foug A</strain>
    </source>
</reference>
<dbReference type="Gene3D" id="2.80.10.50">
    <property type="match status" value="1"/>
</dbReference>
<protein>
    <recommendedName>
        <fullName evidence="3">Ricin B lectin domain-containing protein</fullName>
    </recommendedName>
</protein>
<sequence>MLPLTSGYYYIQTEDQRNVSVVDNEVEIDGPQTRFYVRRYGSPNTHWTYKISHGGRYVVHVDRLITTVGDIADSQPWTITQYGNIYTVALSYNHDSGWTTNTLNNEIRLTQPVVARFERQQFRFIPATLEAVSGMPDDMSG</sequence>
<dbReference type="Proteomes" id="UP000053989">
    <property type="component" value="Unassembled WGS sequence"/>
</dbReference>
<name>A0A0C3D830_9AGAM</name>
<gene>
    <name evidence="1" type="ORF">SCLCIDRAFT_1219936</name>
</gene>
<reference evidence="2" key="2">
    <citation type="submission" date="2015-01" db="EMBL/GenBank/DDBJ databases">
        <title>Evolutionary Origins and Diversification of the Mycorrhizal Mutualists.</title>
        <authorList>
            <consortium name="DOE Joint Genome Institute"/>
            <consortium name="Mycorrhizal Genomics Consortium"/>
            <person name="Kohler A."/>
            <person name="Kuo A."/>
            <person name="Nagy L.G."/>
            <person name="Floudas D."/>
            <person name="Copeland A."/>
            <person name="Barry K.W."/>
            <person name="Cichocki N."/>
            <person name="Veneault-Fourrey C."/>
            <person name="LaButti K."/>
            <person name="Lindquist E.A."/>
            <person name="Lipzen A."/>
            <person name="Lundell T."/>
            <person name="Morin E."/>
            <person name="Murat C."/>
            <person name="Riley R."/>
            <person name="Ohm R."/>
            <person name="Sun H."/>
            <person name="Tunlid A."/>
            <person name="Henrissat B."/>
            <person name="Grigoriev I.V."/>
            <person name="Hibbett D.S."/>
            <person name="Martin F."/>
        </authorList>
    </citation>
    <scope>NUCLEOTIDE SEQUENCE [LARGE SCALE GENOMIC DNA]</scope>
    <source>
        <strain evidence="2">Foug A</strain>
    </source>
</reference>